<keyword evidence="17 23" id="KW-0408">Iron</keyword>
<evidence type="ECO:0000256" key="19">
    <source>
        <dbReference type="ARBA" id="ARBA00023136"/>
    </source>
</evidence>
<feature type="binding site" evidence="23">
    <location>
        <position position="583"/>
    </location>
    <ligand>
        <name>[4Fe-4S] cluster</name>
        <dbReference type="ChEBI" id="CHEBI:49883"/>
        <note>ligand shared between dimeric partners</note>
    </ligand>
</feature>
<comment type="subcellular location">
    <subcellularLocation>
        <location evidence="23">Cellular thylakoid membrane</location>
        <topology evidence="23">Multi-pass membrane protein</topology>
    </subcellularLocation>
    <subcellularLocation>
        <location evidence="1">Membrane</location>
        <topology evidence="1">Multi-pass membrane protein</topology>
    </subcellularLocation>
</comment>
<dbReference type="SUPFAM" id="SSF81558">
    <property type="entry name" value="Photosystem I subunits PsaA/PsaB"/>
    <property type="match status" value="1"/>
</dbReference>
<feature type="binding site" evidence="23">
    <location>
        <position position="693"/>
    </location>
    <ligand>
        <name>phylloquinone</name>
        <dbReference type="ChEBI" id="CHEBI:18067"/>
        <label>A</label>
    </ligand>
</feature>
<name>A0A4D6WW23_9FLOR</name>
<keyword evidence="12 23" id="KW-0460">Magnesium</keyword>
<dbReference type="NCBIfam" id="TIGR01335">
    <property type="entry name" value="psaA"/>
    <property type="match status" value="1"/>
</dbReference>
<dbReference type="PANTHER" id="PTHR30128:SF19">
    <property type="entry name" value="PHOTOSYSTEM I P700 CHLOROPHYLL A APOPROTEIN A1-RELATED"/>
    <property type="match status" value="1"/>
</dbReference>
<evidence type="ECO:0000256" key="9">
    <source>
        <dbReference type="ARBA" id="ARBA00022692"/>
    </source>
</evidence>
<evidence type="ECO:0000256" key="15">
    <source>
        <dbReference type="ARBA" id="ARBA00022991"/>
    </source>
</evidence>
<evidence type="ECO:0000256" key="1">
    <source>
        <dbReference type="ARBA" id="ARBA00004141"/>
    </source>
</evidence>
<gene>
    <name evidence="23 25" type="primary">psaA</name>
</gene>
<dbReference type="Gene3D" id="1.20.1130.10">
    <property type="entry name" value="Photosystem I PsaA/PsaB"/>
    <property type="match status" value="1"/>
</dbReference>
<feature type="transmembrane region" description="Helical" evidence="24">
    <location>
        <begin position="591"/>
        <end position="611"/>
    </location>
</feature>
<dbReference type="GO" id="GO:0000287">
    <property type="term" value="F:magnesium ion binding"/>
    <property type="evidence" value="ECO:0007669"/>
    <property type="project" value="UniProtKB-UniRule"/>
</dbReference>
<organism evidence="25">
    <name type="scientific">Pleonosporium borreri</name>
    <dbReference type="NCBI Taxonomy" id="2575635"/>
    <lineage>
        <taxon>Eukaryota</taxon>
        <taxon>Rhodophyta</taxon>
        <taxon>Florideophyceae</taxon>
        <taxon>Rhodymeniophycidae</taxon>
        <taxon>Ceramiales</taxon>
        <taxon>Ceramiaceae</taxon>
        <taxon>Pleonosporium</taxon>
    </lineage>
</organism>
<reference evidence="25" key="2">
    <citation type="submission" date="2019-04" db="EMBL/GenBank/DDBJ databases">
        <authorList>
            <person name="Pasella M."/>
        </authorList>
    </citation>
    <scope>NUCLEOTIDE SEQUENCE</scope>
    <source>
        <strain evidence="25">PD2941_3</strain>
    </source>
</reference>
<dbReference type="GO" id="GO:0009522">
    <property type="term" value="C:photosystem I"/>
    <property type="evidence" value="ECO:0007669"/>
    <property type="project" value="UniProtKB-KW"/>
</dbReference>
<dbReference type="InterPro" id="IPR001280">
    <property type="entry name" value="PSI_PsaA/B"/>
</dbReference>
<evidence type="ECO:0000256" key="5">
    <source>
        <dbReference type="ARBA" id="ARBA00022448"/>
    </source>
</evidence>
<evidence type="ECO:0000256" key="4">
    <source>
        <dbReference type="ARBA" id="ARBA00017774"/>
    </source>
</evidence>
<evidence type="ECO:0000256" key="21">
    <source>
        <dbReference type="ARBA" id="ARBA00031004"/>
    </source>
</evidence>
<dbReference type="AlphaFoldDB" id="A0A4D6WW23"/>
<evidence type="ECO:0000256" key="17">
    <source>
        <dbReference type="ARBA" id="ARBA00023004"/>
    </source>
</evidence>
<evidence type="ECO:0000313" key="25">
    <source>
        <dbReference type="EMBL" id="QCI07857.1"/>
    </source>
</evidence>
<comment type="similarity">
    <text evidence="2 23">Belongs to the PsaA/PsaB family.</text>
</comment>
<feature type="binding site" description="axial binding residue" evidence="23">
    <location>
        <position position="676"/>
    </location>
    <ligand>
        <name>chlorophyll a'</name>
        <dbReference type="ChEBI" id="CHEBI:189419"/>
        <label>A1</label>
    </ligand>
    <ligandPart>
        <name>Mg</name>
        <dbReference type="ChEBI" id="CHEBI:25107"/>
    </ligandPart>
</feature>
<keyword evidence="7 23" id="KW-0148">Chlorophyll</keyword>
<keyword evidence="25" id="KW-0934">Plastid</keyword>
<feature type="transmembrane region" description="Helical" evidence="24">
    <location>
        <begin position="72"/>
        <end position="92"/>
    </location>
</feature>
<evidence type="ECO:0000256" key="11">
    <source>
        <dbReference type="ARBA" id="ARBA00022836"/>
    </source>
</evidence>
<keyword evidence="11 23" id="KW-0603">Photosystem I</keyword>
<protein>
    <recommendedName>
        <fullName evidence="4 23">Photosystem I P700 chlorophyll a apoprotein A1</fullName>
        <ecNumber evidence="3 23">1.97.1.12</ecNumber>
    </recommendedName>
    <alternativeName>
        <fullName evidence="21 23">PsaA</fullName>
    </alternativeName>
</protein>
<dbReference type="GO" id="GO:0051539">
    <property type="term" value="F:4 iron, 4 sulfur cluster binding"/>
    <property type="evidence" value="ECO:0007669"/>
    <property type="project" value="UniProtKB-KW"/>
</dbReference>
<keyword evidence="9 23" id="KW-0812">Transmembrane</keyword>
<evidence type="ECO:0000256" key="24">
    <source>
        <dbReference type="SAM" id="Phobius"/>
    </source>
</evidence>
<keyword evidence="16 23" id="KW-0560">Oxidoreductase</keyword>
<dbReference type="PIRSF" id="PIRSF002905">
    <property type="entry name" value="PSI_A"/>
    <property type="match status" value="1"/>
</dbReference>
<dbReference type="PANTHER" id="PTHR30128">
    <property type="entry name" value="OUTER MEMBRANE PROTEIN, OMPA-RELATED"/>
    <property type="match status" value="1"/>
</dbReference>
<evidence type="ECO:0000256" key="18">
    <source>
        <dbReference type="ARBA" id="ARBA00023014"/>
    </source>
</evidence>
<keyword evidence="14 23" id="KW-1133">Transmembrane helix</keyword>
<dbReference type="EC" id="1.97.1.12" evidence="3 23"/>
<dbReference type="HAMAP" id="MF_00458">
    <property type="entry name" value="PSI_PsaA"/>
    <property type="match status" value="1"/>
</dbReference>
<keyword evidence="15 23" id="KW-0157">Chromophore</keyword>
<feature type="binding site" description="axial binding residue" evidence="23">
    <location>
        <position position="684"/>
    </location>
    <ligand>
        <name>chlorophyll a</name>
        <dbReference type="ChEBI" id="CHEBI:58416"/>
        <label>A3</label>
    </ligand>
    <ligandPart>
        <name>Mg</name>
        <dbReference type="ChEBI" id="CHEBI:25107"/>
    </ligandPart>
</feature>
<dbReference type="GO" id="GO:0016168">
    <property type="term" value="F:chlorophyll binding"/>
    <property type="evidence" value="ECO:0007669"/>
    <property type="project" value="UniProtKB-KW"/>
</dbReference>
<dbReference type="PROSITE" id="PS00419">
    <property type="entry name" value="PHOTOSYSTEM_I_PSAAB"/>
    <property type="match status" value="1"/>
</dbReference>
<evidence type="ECO:0000256" key="23">
    <source>
        <dbReference type="HAMAP-Rule" id="MF_00458"/>
    </source>
</evidence>
<evidence type="ECO:0000256" key="12">
    <source>
        <dbReference type="ARBA" id="ARBA00022842"/>
    </source>
</evidence>
<keyword evidence="6 23" id="KW-0004">4Fe-4S</keyword>
<feature type="transmembrane region" description="Helical" evidence="24">
    <location>
        <begin position="435"/>
        <end position="456"/>
    </location>
</feature>
<feature type="transmembrane region" description="Helical" evidence="24">
    <location>
        <begin position="532"/>
        <end position="555"/>
    </location>
</feature>
<feature type="transmembrane region" description="Helical" evidence="24">
    <location>
        <begin position="201"/>
        <end position="221"/>
    </location>
</feature>
<dbReference type="Pfam" id="PF00223">
    <property type="entry name" value="PsaA_PsaB"/>
    <property type="match status" value="1"/>
</dbReference>
<feature type="binding site" evidence="23">
    <location>
        <position position="574"/>
    </location>
    <ligand>
        <name>[4Fe-4S] cluster</name>
        <dbReference type="ChEBI" id="CHEBI:49883"/>
        <note>ligand shared between dimeric partners</note>
    </ligand>
</feature>
<dbReference type="GO" id="GO:0016491">
    <property type="term" value="F:oxidoreductase activity"/>
    <property type="evidence" value="ECO:0007669"/>
    <property type="project" value="UniProtKB-KW"/>
</dbReference>
<evidence type="ECO:0000256" key="6">
    <source>
        <dbReference type="ARBA" id="ARBA00022485"/>
    </source>
</evidence>
<evidence type="ECO:0000256" key="7">
    <source>
        <dbReference type="ARBA" id="ARBA00022494"/>
    </source>
</evidence>
<keyword evidence="18 23" id="KW-0411">Iron-sulfur</keyword>
<evidence type="ECO:0000256" key="20">
    <source>
        <dbReference type="ARBA" id="ARBA00026002"/>
    </source>
</evidence>
<evidence type="ECO:0000256" key="13">
    <source>
        <dbReference type="ARBA" id="ARBA00022982"/>
    </source>
</evidence>
<comment type="catalytic activity">
    <reaction evidence="22 23">
        <text>reduced [plastocyanin] + hnu + oxidized [2Fe-2S]-[ferredoxin] = oxidized [plastocyanin] + reduced [2Fe-2S]-[ferredoxin]</text>
        <dbReference type="Rhea" id="RHEA:30407"/>
        <dbReference type="Rhea" id="RHEA-COMP:10000"/>
        <dbReference type="Rhea" id="RHEA-COMP:10001"/>
        <dbReference type="Rhea" id="RHEA-COMP:10039"/>
        <dbReference type="Rhea" id="RHEA-COMP:10040"/>
        <dbReference type="ChEBI" id="CHEBI:29036"/>
        <dbReference type="ChEBI" id="CHEBI:30212"/>
        <dbReference type="ChEBI" id="CHEBI:33737"/>
        <dbReference type="ChEBI" id="CHEBI:33738"/>
        <dbReference type="ChEBI" id="CHEBI:49552"/>
        <dbReference type="EC" id="1.97.1.12"/>
    </reaction>
</comment>
<keyword evidence="8 23" id="KW-0602">Photosynthesis</keyword>
<keyword evidence="13 23" id="KW-0249">Electron transport</keyword>
<dbReference type="GO" id="GO:0015979">
    <property type="term" value="P:photosynthesis"/>
    <property type="evidence" value="ECO:0007669"/>
    <property type="project" value="UniProtKB-UniRule"/>
</dbReference>
<geneLocation type="plastid" evidence="25"/>
<evidence type="ECO:0000256" key="8">
    <source>
        <dbReference type="ARBA" id="ARBA00022531"/>
    </source>
</evidence>
<feature type="transmembrane region" description="Helical" evidence="24">
    <location>
        <begin position="392"/>
        <end position="414"/>
    </location>
</feature>
<evidence type="ECO:0000256" key="3">
    <source>
        <dbReference type="ARBA" id="ARBA00013197"/>
    </source>
</evidence>
<dbReference type="GO" id="GO:0009055">
    <property type="term" value="F:electron transfer activity"/>
    <property type="evidence" value="ECO:0007669"/>
    <property type="project" value="UniProtKB-UniRule"/>
</dbReference>
<dbReference type="PRINTS" id="PR00257">
    <property type="entry name" value="PHOTSYSPSAAB"/>
</dbReference>
<evidence type="ECO:0000256" key="14">
    <source>
        <dbReference type="ARBA" id="ARBA00022989"/>
    </source>
</evidence>
<dbReference type="InterPro" id="IPR020586">
    <property type="entry name" value="PSI_PsaA/B_CS"/>
</dbReference>
<dbReference type="InterPro" id="IPR006243">
    <property type="entry name" value="PSI_PsaA"/>
</dbReference>
<feature type="binding site" evidence="23">
    <location>
        <position position="692"/>
    </location>
    <ligand>
        <name>chlorophyll a</name>
        <dbReference type="ChEBI" id="CHEBI:58416"/>
        <label>A3</label>
    </ligand>
</feature>
<dbReference type="GO" id="GO:0009535">
    <property type="term" value="C:chloroplast thylakoid membrane"/>
    <property type="evidence" value="ECO:0007669"/>
    <property type="project" value="TreeGrafter"/>
</dbReference>
<evidence type="ECO:0000256" key="22">
    <source>
        <dbReference type="ARBA" id="ARBA00048912"/>
    </source>
</evidence>
<comment type="subunit">
    <text evidence="20">The PsaA/B heterodimer binds the P700 chlorophyll special pair and subsequent electron acceptors. PSI consists of a core antenna complex that captures photons, and an electron transfer chain that converts photonic excitation into a charge separation. The eukaryotic PSI reaction center is composed of at least 11 subunits.</text>
</comment>
<reference evidence="25" key="1">
    <citation type="journal article" date="2019" name="Mol. Phylogenet. Evol.">
        <title>Morphological evolution and classification of the red algal order Ceramiales inferred using plastid phylogenomics.</title>
        <authorList>
            <person name="Diaz-Tapia P."/>
            <person name="Pasella M.M."/>
            <person name="Verbruggen H."/>
            <person name="Maggs C.A."/>
        </authorList>
    </citation>
    <scope>NUCLEOTIDE SEQUENCE</scope>
    <source>
        <strain evidence="25">PD2941_3</strain>
    </source>
</reference>
<evidence type="ECO:0000256" key="10">
    <source>
        <dbReference type="ARBA" id="ARBA00022723"/>
    </source>
</evidence>
<keyword evidence="10 23" id="KW-0479">Metal-binding</keyword>
<feature type="transmembrane region" description="Helical" evidence="24">
    <location>
        <begin position="728"/>
        <end position="748"/>
    </location>
</feature>
<dbReference type="EMBL" id="MK814702">
    <property type="protein sequence ID" value="QCI07857.1"/>
    <property type="molecule type" value="Genomic_DNA"/>
</dbReference>
<keyword evidence="5 23" id="KW-0813">Transport</keyword>
<feature type="transmembrane region" description="Helical" evidence="24">
    <location>
        <begin position="293"/>
        <end position="311"/>
    </location>
</feature>
<keyword evidence="23" id="KW-0793">Thylakoid</keyword>
<dbReference type="InterPro" id="IPR036408">
    <property type="entry name" value="PSI_PsaA/B_sf"/>
</dbReference>
<feature type="transmembrane region" description="Helical" evidence="24">
    <location>
        <begin position="352"/>
        <end position="372"/>
    </location>
</feature>
<feature type="transmembrane region" description="Helical" evidence="24">
    <location>
        <begin position="158"/>
        <end position="180"/>
    </location>
</feature>
<evidence type="ECO:0000256" key="2">
    <source>
        <dbReference type="ARBA" id="ARBA00010598"/>
    </source>
</evidence>
<sequence>MAISSKEQETKVQITVDKDPVKTSFEKWAKPGHFSRTLAKGPTTTTWIWNLHADAHDFDSHTKSLEEVSRKIFSAHFGQLAIIFLWLSGMYFHGARFSNYIAWLSNPASIKPSAQIVWPIVGQEILNADVGGGFQGVQITSGFFQLWRSSGITTEFELYITALGGLFMSVLMVLAGWFHYHKSAPKLEWFQNVESMMNHHLSGLLGLGCLGWAGHQIHIALPINKLLDSGVSPENIPLPHEFMVNRSLIADLYPSFNKGIIPFFTLNWSEYSDFLTFKGGLNPVNGGLWLTDIAHHHLALAVLFIIAGHMYRTNWGIGHSMKEILEAHRGPFTGQGHKGLYEILTTSWHAQLAINLAMMGSLSIIVAHHMYAMPPYPYIATDYATQLSLFTHHMWIGGFCIVGAGAHASIFMVRDYNPAQNYDNVLDRIIRHRDAIISHLNWLCIFLGFHAFGLYIHNDTMRALGRSQDMFSDTAIQLQPIFAQWIQNIHTLAPSNTSPNSLATASYAFGGDIVTVNNKIAMMPIKLGTADFMVHHIHAFTIHVCVLILVKGFLFSRNSRLIPDKSSLGFRFPCDGPGRGGTCQVSGWDHVFLGLFWMYNSLSVVLFHFSWKMQSDVWGTISTSGQISHITGGNFAQSAITINGWLRDFLWAQASQVIQSYGSALSAYGLIFLGAHFVWAFSLMFLFSGRGYWQELIESIVWAHNKIKVAPSIQPRALSITQGRAVGLAHYLLGGIGTTWAFFLARIISVG</sequence>
<keyword evidence="19 23" id="KW-0472">Membrane</keyword>
<proteinExistence type="inferred from homology"/>
<evidence type="ECO:0000256" key="16">
    <source>
        <dbReference type="ARBA" id="ARBA00023002"/>
    </source>
</evidence>
<feature type="transmembrane region" description="Helical" evidence="24">
    <location>
        <begin position="665"/>
        <end position="687"/>
    </location>
</feature>
<accession>A0A4D6WW23</accession>